<dbReference type="Gene3D" id="2.120.10.30">
    <property type="entry name" value="TolB, C-terminal domain"/>
    <property type="match status" value="1"/>
</dbReference>
<evidence type="ECO:0000256" key="1">
    <source>
        <dbReference type="ARBA" id="ARBA00009820"/>
    </source>
</evidence>
<dbReference type="SUPFAM" id="SSF82171">
    <property type="entry name" value="DPP6 N-terminal domain-like"/>
    <property type="match status" value="1"/>
</dbReference>
<dbReference type="Gene3D" id="3.20.20.140">
    <property type="entry name" value="Metal-dependent hydrolases"/>
    <property type="match status" value="1"/>
</dbReference>
<protein>
    <submittedName>
        <fullName evidence="3">Uncharacterized protein</fullName>
    </submittedName>
</protein>
<comment type="caution">
    <text evidence="3">The sequence shown here is derived from an EMBL/GenBank/DDBJ whole genome shotgun (WGS) entry which is preliminary data.</text>
</comment>
<organism evidence="3 4">
    <name type="scientific">Cognatilysobacter bugurensis</name>
    <dbReference type="NCBI Taxonomy" id="543356"/>
    <lineage>
        <taxon>Bacteria</taxon>
        <taxon>Pseudomonadati</taxon>
        <taxon>Pseudomonadota</taxon>
        <taxon>Gammaproteobacteria</taxon>
        <taxon>Lysobacterales</taxon>
        <taxon>Lysobacteraceae</taxon>
        <taxon>Cognatilysobacter</taxon>
    </lineage>
</organism>
<dbReference type="AlphaFoldDB" id="A0A918W9V1"/>
<dbReference type="NCBIfam" id="NF038032">
    <property type="entry name" value="CehA_McbA_metalo"/>
    <property type="match status" value="1"/>
</dbReference>
<proteinExistence type="inferred from homology"/>
<keyword evidence="4" id="KW-1185">Reference proteome</keyword>
<dbReference type="InterPro" id="IPR011042">
    <property type="entry name" value="6-blade_b-propeller_TolB-like"/>
</dbReference>
<dbReference type="PANTHER" id="PTHR36842:SF1">
    <property type="entry name" value="PROTEIN TOLB"/>
    <property type="match status" value="1"/>
</dbReference>
<reference evidence="3" key="2">
    <citation type="submission" date="2020-09" db="EMBL/GenBank/DDBJ databases">
        <authorList>
            <person name="Sun Q."/>
            <person name="Kim S."/>
        </authorList>
    </citation>
    <scope>NUCLEOTIDE SEQUENCE</scope>
    <source>
        <strain evidence="3">KCTC 23077</strain>
    </source>
</reference>
<dbReference type="EMBL" id="BMYD01000004">
    <property type="protein sequence ID" value="GHA86497.1"/>
    <property type="molecule type" value="Genomic_DNA"/>
</dbReference>
<dbReference type="PANTHER" id="PTHR36842">
    <property type="entry name" value="PROTEIN TOLB HOMOLOG"/>
    <property type="match status" value="1"/>
</dbReference>
<comment type="similarity">
    <text evidence="1">Belongs to the TolB family.</text>
</comment>
<sequence>MYAGYWHGALIRVLSAWGNCMTLRLLTCCAVAIGVAGVLSPTPACAQWTNRYAKLSDFGHHVYFEQHELPILANGPTDPAPAPDGKTLAFAAKGWIWRLNLESGVATRLTDSSGVDSRPRWSPNGDRLAMVRDDGKDTSVVILSTATGREQVINTPSIELDPEFSADGDYLYYSSGRDGVLSLWRRHLSSGVDEQLTDLPQVERNARRMPGGLIYLHGNRESRVLRMREFVTGTDRVIHAETQTYHLTADTHPKQRLIVYSAPIDNDYHLWTVDIDHPTVKHRLTDGKSFALTPAFSADGEHVYFVDLDEARQFRIKRMRTYGGAASPVEIKRWDYQASTGTLSLSLTDAAGQPVTARVAIAGSAKSGAGHPVAFDRDATYFDSQSGRHYFYVPGQAALNVPVGEYQVTVARGPMVPVVTHKVQVRAGKVATVAATLAPLWDASSAGYVSADHHIHLNGDGHHRATHQDALRLLAGEDLKQVSPMSWDRWERRIDAPLIGVETTEAGRVVDQGQEVRSHFHGHVSLLGTERPFAPWFFGPDNPTLGNPDLSNGDVIAFARSNDAFVTYVHPIATDVDPFTHLEDAPIPTELLSDAVLADRIGLEMVCAWTSPLGNSHLWYRLLNVGQPVAAMSGTDMWVDFHRTPAVGTGRTYVRLDAASPTADAVREAAAAGRSFVTTGPALLFDLSNGAQPGGVTPAGRQSWRVELTSTVAVDVLEILVNGAVVQRLSGVEAGKSRTYTGETTLPQGGWIAARAYASAPVADAWPTMHARPFAHSSPIWISRVGSTEAHARAAAAKDLIRGIDFAERRARASYGEVEMPRMQARFDQARAKLREMIQPGSPPRASNEAPPRQPQ</sequence>
<name>A0A918W9V1_9GAMM</name>
<dbReference type="Pfam" id="PF07676">
    <property type="entry name" value="PD40"/>
    <property type="match status" value="2"/>
</dbReference>
<evidence type="ECO:0000313" key="3">
    <source>
        <dbReference type="EMBL" id="GHA86497.1"/>
    </source>
</evidence>
<reference evidence="3" key="1">
    <citation type="journal article" date="2014" name="Int. J. Syst. Evol. Microbiol.">
        <title>Complete genome sequence of Corynebacterium casei LMG S-19264T (=DSM 44701T), isolated from a smear-ripened cheese.</title>
        <authorList>
            <consortium name="US DOE Joint Genome Institute (JGI-PGF)"/>
            <person name="Walter F."/>
            <person name="Albersmeier A."/>
            <person name="Kalinowski J."/>
            <person name="Ruckert C."/>
        </authorList>
    </citation>
    <scope>NUCLEOTIDE SEQUENCE</scope>
    <source>
        <strain evidence="3">KCTC 23077</strain>
    </source>
</reference>
<dbReference type="InterPro" id="IPR011659">
    <property type="entry name" value="WD40"/>
</dbReference>
<accession>A0A918W9V1</accession>
<dbReference type="Proteomes" id="UP000646426">
    <property type="component" value="Unassembled WGS sequence"/>
</dbReference>
<gene>
    <name evidence="3" type="ORF">GCM10007067_25690</name>
</gene>
<evidence type="ECO:0000313" key="4">
    <source>
        <dbReference type="Proteomes" id="UP000646426"/>
    </source>
</evidence>
<evidence type="ECO:0000256" key="2">
    <source>
        <dbReference type="SAM" id="MobiDB-lite"/>
    </source>
</evidence>
<feature type="region of interest" description="Disordered" evidence="2">
    <location>
        <begin position="835"/>
        <end position="856"/>
    </location>
</feature>